<organism evidence="2 3">
    <name type="scientific">Drosophila suzukii</name>
    <name type="common">Spotted-wing drosophila fruit fly</name>
    <dbReference type="NCBI Taxonomy" id="28584"/>
    <lineage>
        <taxon>Eukaryota</taxon>
        <taxon>Metazoa</taxon>
        <taxon>Ecdysozoa</taxon>
        <taxon>Arthropoda</taxon>
        <taxon>Hexapoda</taxon>
        <taxon>Insecta</taxon>
        <taxon>Pterygota</taxon>
        <taxon>Neoptera</taxon>
        <taxon>Endopterygota</taxon>
        <taxon>Diptera</taxon>
        <taxon>Brachycera</taxon>
        <taxon>Muscomorpha</taxon>
        <taxon>Ephydroidea</taxon>
        <taxon>Drosophilidae</taxon>
        <taxon>Drosophila</taxon>
        <taxon>Sophophora</taxon>
    </lineage>
</organism>
<feature type="compositionally biased region" description="Low complexity" evidence="1">
    <location>
        <begin position="78"/>
        <end position="89"/>
    </location>
</feature>
<proteinExistence type="predicted"/>
<feature type="compositionally biased region" description="Low complexity" evidence="1">
    <location>
        <begin position="1089"/>
        <end position="1100"/>
    </location>
</feature>
<name>A0AB40A8W7_DROSZ</name>
<accession>A0AB40A8W7</accession>
<reference evidence="3" key="1">
    <citation type="submission" date="2025-08" db="UniProtKB">
        <authorList>
            <consortium name="RefSeq"/>
        </authorList>
    </citation>
    <scope>IDENTIFICATION</scope>
</reference>
<sequence>MEHHEDNAQFDNYLQNRLSEGLQITGGGAEHHLHLADAVVDELSAAPGIASSKSDPDQENNDGEEDEEWKYIHEVQQSEKLQQQQQLPLASETGNGFGTVGHSEDLVVGNGGAPGLSLVYEEQDVEVIKNDGDLSTNSNTTTSTDEVVAQDQQQTQEAELLAEQHQQQQLQSSDLQQEDEDEPSSVATTYGTSSLSENNPTPLDQEELAAKPVVQELLAGFDNKENCDYVDDLEENHSQLNPNAVAFVPSYGSQPSSPLPAVEEPLLGLNPRQLLPGGPLDDLVAESPRKGSARENMDAIAVPDEREFDIEADKRPHELEQESDLFGEGNLEMQLLNGVGAAEPAAITDVLGHGPETSVDMDLDQLPADADIMKQSIYADHNASIEDILNSVQPLPTQTGDEKELLHVEEKEHVSQSPSTEELQFQQEFQHDQYQPPLFNNAKQDLMQASFYLEHSSQDAQKDESQDQEELPAKSSDIFADQSLLLDTSAPQFSPESDSPVAKLELESQQADIVDITPSPHSSTEEKHLVEDTKELVEDTTELVDDTTELVEDTTELVDDTTELVEESKIDQESHLFEPFSVGAPSQMEEYAAFNAAPGSEAQFDDEISPAKQGINPFAQPFTPAHLVVEQTEDDLSLHQPETLTANFQELQLQEDLVEEQFVGIPSVPSKYFDLCDKVANNTTEEVEDPKEDQPAIGNFVSEEKQFLSPEEEPLHADIVAEKEELASEEKTMEEFVSIKEQHAAPEEQLLSASIKEPLSAAGEELLSEAPKELIISEIEEAVVPSSEPLVETVPETKNEDEVAVALAEVASVATVAAAVAAAATKSNSATKTGATVATAKPKLAASAVKTSTTSSTSVAGANKSAAGRPRTAPVATKTTSTATKLSTAAPPTATNRKPLSSNASSSAKPVPKTGTTRPATAPVSKVTLGAKTAANKPAASGTALGTGSGSGTRTTARPLTSTTARKPATSGTGSGIGVTATARRPAANASGTGSAPYSGASTKPRLAVTSTAPAKPKTLSPRSTTSGATTVRKVPSTNVTSLSARSPTKPAVNGQLGKTTSSSSTTTTTTTTITKTFTARPAPKFNHSASSTISNASTTRRLLVPSSSSGTTAATLRKTSPSKTSPVKAASKPLTPKPKESITNKPSPAVLKARKSTPLKGATPIRAPGVPPPDTTPTTNGRTNAEEAIKQNGNGLHDLEEAQSVQEQHAQNAEVSLLDF</sequence>
<keyword evidence="2" id="KW-1185">Reference proteome</keyword>
<dbReference type="AlphaFoldDB" id="A0AB40A8W7"/>
<feature type="compositionally biased region" description="Polar residues" evidence="1">
    <location>
        <begin position="186"/>
        <end position="202"/>
    </location>
</feature>
<evidence type="ECO:0000256" key="1">
    <source>
        <dbReference type="SAM" id="MobiDB-lite"/>
    </source>
</evidence>
<feature type="region of interest" description="Disordered" evidence="1">
    <location>
        <begin position="46"/>
        <end position="102"/>
    </location>
</feature>
<dbReference type="Proteomes" id="UP001652628">
    <property type="component" value="Chromosome 3"/>
</dbReference>
<dbReference type="RefSeq" id="XP_036673898.3">
    <property type="nucleotide sequence ID" value="XM_036818003.3"/>
</dbReference>
<dbReference type="GeneID" id="118877830"/>
<feature type="compositionally biased region" description="Low complexity" evidence="1">
    <location>
        <begin position="872"/>
        <end position="895"/>
    </location>
</feature>
<feature type="compositionally biased region" description="Polar residues" evidence="1">
    <location>
        <begin position="990"/>
        <end position="1002"/>
    </location>
</feature>
<evidence type="ECO:0000313" key="2">
    <source>
        <dbReference type="Proteomes" id="UP001652628"/>
    </source>
</evidence>
<feature type="compositionally biased region" description="Low complexity" evidence="1">
    <location>
        <begin position="952"/>
        <end position="966"/>
    </location>
</feature>
<feature type="compositionally biased region" description="Polar residues" evidence="1">
    <location>
        <begin position="1021"/>
        <end position="1047"/>
    </location>
</feature>
<feature type="compositionally biased region" description="Polar residues" evidence="1">
    <location>
        <begin position="1106"/>
        <end position="1126"/>
    </location>
</feature>
<evidence type="ECO:0000313" key="3">
    <source>
        <dbReference type="RefSeq" id="XP_036673898.3"/>
    </source>
</evidence>
<gene>
    <name evidence="3" type="primary">Map205</name>
</gene>
<protein>
    <submittedName>
        <fullName evidence="3">205 kDa microtubule-associated protein</fullName>
    </submittedName>
</protein>
<feature type="region of interest" description="Disordered" evidence="1">
    <location>
        <begin position="489"/>
        <end position="540"/>
    </location>
</feature>
<feature type="compositionally biased region" description="Low complexity" evidence="1">
    <location>
        <begin position="1060"/>
        <end position="1079"/>
    </location>
</feature>
<feature type="compositionally biased region" description="Basic and acidic residues" evidence="1">
    <location>
        <begin position="523"/>
        <end position="537"/>
    </location>
</feature>
<feature type="compositionally biased region" description="Low complexity" evidence="1">
    <location>
        <begin position="135"/>
        <end position="175"/>
    </location>
</feature>
<feature type="region of interest" description="Disordered" evidence="1">
    <location>
        <begin position="822"/>
        <end position="1197"/>
    </location>
</feature>
<feature type="compositionally biased region" description="Acidic residues" evidence="1">
    <location>
        <begin position="57"/>
        <end position="68"/>
    </location>
</feature>
<feature type="compositionally biased region" description="Low complexity" evidence="1">
    <location>
        <begin position="822"/>
        <end position="860"/>
    </location>
</feature>
<feature type="region of interest" description="Disordered" evidence="1">
    <location>
        <begin position="130"/>
        <end position="210"/>
    </location>
</feature>
<feature type="compositionally biased region" description="Polar residues" evidence="1">
    <location>
        <begin position="896"/>
        <end position="919"/>
    </location>
</feature>